<reference evidence="1" key="1">
    <citation type="submission" date="2021-06" db="EMBL/GenBank/DDBJ databases">
        <authorList>
            <person name="Kallberg Y."/>
            <person name="Tangrot J."/>
            <person name="Rosling A."/>
        </authorList>
    </citation>
    <scope>NUCLEOTIDE SEQUENCE</scope>
    <source>
        <strain evidence="1">IA702</strain>
    </source>
</reference>
<dbReference type="Proteomes" id="UP000789572">
    <property type="component" value="Unassembled WGS sequence"/>
</dbReference>
<dbReference type="AlphaFoldDB" id="A0A9N9B240"/>
<name>A0A9N9B240_9GLOM</name>
<feature type="non-terminal residue" evidence="1">
    <location>
        <position position="142"/>
    </location>
</feature>
<comment type="caution">
    <text evidence="1">The sequence shown here is derived from an EMBL/GenBank/DDBJ whole genome shotgun (WGS) entry which is preliminary data.</text>
</comment>
<organism evidence="1 2">
    <name type="scientific">Paraglomus occultum</name>
    <dbReference type="NCBI Taxonomy" id="144539"/>
    <lineage>
        <taxon>Eukaryota</taxon>
        <taxon>Fungi</taxon>
        <taxon>Fungi incertae sedis</taxon>
        <taxon>Mucoromycota</taxon>
        <taxon>Glomeromycotina</taxon>
        <taxon>Glomeromycetes</taxon>
        <taxon>Paraglomerales</taxon>
        <taxon>Paraglomeraceae</taxon>
        <taxon>Paraglomus</taxon>
    </lineage>
</organism>
<evidence type="ECO:0000313" key="2">
    <source>
        <dbReference type="Proteomes" id="UP000789572"/>
    </source>
</evidence>
<gene>
    <name evidence="1" type="ORF">POCULU_LOCUS5117</name>
</gene>
<dbReference type="EMBL" id="CAJVPJ010000739">
    <property type="protein sequence ID" value="CAG8552985.1"/>
    <property type="molecule type" value="Genomic_DNA"/>
</dbReference>
<sequence>SAKLDDNDIENMYIHKLNQDSVYFITGKFRLELAVSSCRVKDADSGYQMTMEIKPYLTAEMCGPVYVVNEEEPWLTPNLLAAAEWLSKHNCYIKPLVQYMSSLSINSQIFPTAYHNPNDLRAPPFQRKRFSCVKWRFFHRNS</sequence>
<keyword evidence="2" id="KW-1185">Reference proteome</keyword>
<proteinExistence type="predicted"/>
<evidence type="ECO:0000313" key="1">
    <source>
        <dbReference type="EMBL" id="CAG8552985.1"/>
    </source>
</evidence>
<accession>A0A9N9B240</accession>
<dbReference type="OrthoDB" id="10422259at2759"/>
<protein>
    <submittedName>
        <fullName evidence="1">3699_t:CDS:1</fullName>
    </submittedName>
</protein>